<accession>A0A9D2Q102</accession>
<dbReference type="EMBL" id="DWWC01000152">
    <property type="protein sequence ID" value="HJC69560.1"/>
    <property type="molecule type" value="Genomic_DNA"/>
</dbReference>
<proteinExistence type="predicted"/>
<dbReference type="Proteomes" id="UP000823854">
    <property type="component" value="Unassembled WGS sequence"/>
</dbReference>
<gene>
    <name evidence="1" type="ORF">H9932_07775</name>
</gene>
<reference evidence="1" key="1">
    <citation type="journal article" date="2021" name="PeerJ">
        <title>Extensive microbial diversity within the chicken gut microbiome revealed by metagenomics and culture.</title>
        <authorList>
            <person name="Gilroy R."/>
            <person name="Ravi A."/>
            <person name="Getino M."/>
            <person name="Pursley I."/>
            <person name="Horton D.L."/>
            <person name="Alikhan N.F."/>
            <person name="Baker D."/>
            <person name="Gharbi K."/>
            <person name="Hall N."/>
            <person name="Watson M."/>
            <person name="Adriaenssens E.M."/>
            <person name="Foster-Nyarko E."/>
            <person name="Jarju S."/>
            <person name="Secka A."/>
            <person name="Antonio M."/>
            <person name="Oren A."/>
            <person name="Chaudhuri R.R."/>
            <person name="La Ragione R."/>
            <person name="Hildebrand F."/>
            <person name="Pallen M.J."/>
        </authorList>
    </citation>
    <scope>NUCLEOTIDE SEQUENCE</scope>
    <source>
        <strain evidence="1">CHK130-7132</strain>
    </source>
</reference>
<protein>
    <submittedName>
        <fullName evidence="1">Uncharacterized protein</fullName>
    </submittedName>
</protein>
<dbReference type="AlphaFoldDB" id="A0A9D2Q102"/>
<reference evidence="1" key="2">
    <citation type="submission" date="2021-04" db="EMBL/GenBank/DDBJ databases">
        <authorList>
            <person name="Gilroy R."/>
        </authorList>
    </citation>
    <scope>NUCLEOTIDE SEQUENCE</scope>
    <source>
        <strain evidence="1">CHK130-7132</strain>
    </source>
</reference>
<comment type="caution">
    <text evidence="1">The sequence shown here is derived from an EMBL/GenBank/DDBJ whole genome shotgun (WGS) entry which is preliminary data.</text>
</comment>
<name>A0A9D2Q102_9MICO</name>
<sequence>MPSYRFHLPIGALREGARPEDVLEQAVLALGSLHAVERKDVEAPLIGGRRIGRIVLRFGVEPGGRAAEDDAARHALAAVVEHLEETVCEVAPAGAIVLSRGSGGRFRPIPPSRPGA</sequence>
<evidence type="ECO:0000313" key="2">
    <source>
        <dbReference type="Proteomes" id="UP000823854"/>
    </source>
</evidence>
<organism evidence="1 2">
    <name type="scientific">Candidatus Brachybacterium intestinipullorum</name>
    <dbReference type="NCBI Taxonomy" id="2838512"/>
    <lineage>
        <taxon>Bacteria</taxon>
        <taxon>Bacillati</taxon>
        <taxon>Actinomycetota</taxon>
        <taxon>Actinomycetes</taxon>
        <taxon>Micrococcales</taxon>
        <taxon>Dermabacteraceae</taxon>
        <taxon>Brachybacterium</taxon>
    </lineage>
</organism>
<evidence type="ECO:0000313" key="1">
    <source>
        <dbReference type="EMBL" id="HJC69560.1"/>
    </source>
</evidence>